<dbReference type="AlphaFoldDB" id="A0A1R3KF26"/>
<dbReference type="GO" id="GO:0015031">
    <property type="term" value="P:protein transport"/>
    <property type="evidence" value="ECO:0007669"/>
    <property type="project" value="UniProtKB-KW"/>
</dbReference>
<keyword evidence="9 11" id="KW-0472">Membrane</keyword>
<dbReference type="Pfam" id="PF01823">
    <property type="entry name" value="MACPF"/>
    <property type="match status" value="1"/>
</dbReference>
<evidence type="ECO:0000313" key="13">
    <source>
        <dbReference type="EMBL" id="OMP05683.1"/>
    </source>
</evidence>
<organism evidence="13 14">
    <name type="scientific">Corchorus olitorius</name>
    <dbReference type="NCBI Taxonomy" id="93759"/>
    <lineage>
        <taxon>Eukaryota</taxon>
        <taxon>Viridiplantae</taxon>
        <taxon>Streptophyta</taxon>
        <taxon>Embryophyta</taxon>
        <taxon>Tracheophyta</taxon>
        <taxon>Spermatophyta</taxon>
        <taxon>Magnoliopsida</taxon>
        <taxon>eudicotyledons</taxon>
        <taxon>Gunneridae</taxon>
        <taxon>Pentapetalae</taxon>
        <taxon>rosids</taxon>
        <taxon>malvids</taxon>
        <taxon>Malvales</taxon>
        <taxon>Malvaceae</taxon>
        <taxon>Grewioideae</taxon>
        <taxon>Apeibeae</taxon>
        <taxon>Corchorus</taxon>
    </lineage>
</organism>
<evidence type="ECO:0000256" key="8">
    <source>
        <dbReference type="ARBA" id="ARBA00022989"/>
    </source>
</evidence>
<dbReference type="GO" id="GO:0046923">
    <property type="term" value="F:ER retention sequence binding"/>
    <property type="evidence" value="ECO:0007669"/>
    <property type="project" value="InterPro"/>
</dbReference>
<evidence type="ECO:0000256" key="11">
    <source>
        <dbReference type="SAM" id="Phobius"/>
    </source>
</evidence>
<dbReference type="PROSITE" id="PS51412">
    <property type="entry name" value="MACPF_2"/>
    <property type="match status" value="1"/>
</dbReference>
<dbReference type="SMART" id="SM00457">
    <property type="entry name" value="MACPF"/>
    <property type="match status" value="1"/>
</dbReference>
<evidence type="ECO:0000256" key="3">
    <source>
        <dbReference type="ARBA" id="ARBA00022448"/>
    </source>
</evidence>
<keyword evidence="8 11" id="KW-1133">Transmembrane helix</keyword>
<name>A0A1R3KF26_9ROSI</name>
<dbReference type="OrthoDB" id="1366754at2759"/>
<dbReference type="PANTHER" id="PTHR33199">
    <property type="entry name" value="MACPF DOMAIN-CONTAINING PROTEIN CAD1"/>
    <property type="match status" value="1"/>
</dbReference>
<feature type="domain" description="MACPF" evidence="12">
    <location>
        <begin position="222"/>
        <end position="550"/>
    </location>
</feature>
<evidence type="ECO:0000256" key="10">
    <source>
        <dbReference type="ARBA" id="ARBA00023170"/>
    </source>
</evidence>
<evidence type="ECO:0000313" key="14">
    <source>
        <dbReference type="Proteomes" id="UP000187203"/>
    </source>
</evidence>
<dbReference type="InterPro" id="IPR000133">
    <property type="entry name" value="ER_ret_rcpt"/>
</dbReference>
<keyword evidence="10 13" id="KW-0675">Receptor</keyword>
<evidence type="ECO:0000256" key="5">
    <source>
        <dbReference type="ARBA" id="ARBA00022824"/>
    </source>
</evidence>
<comment type="similarity">
    <text evidence="2">Belongs to the ERD2 family.</text>
</comment>
<evidence type="ECO:0000256" key="9">
    <source>
        <dbReference type="ARBA" id="ARBA00023136"/>
    </source>
</evidence>
<keyword evidence="5" id="KW-0256">Endoplasmic reticulum</keyword>
<comment type="subcellular location">
    <subcellularLocation>
        <location evidence="1">Endoplasmic reticulum membrane</location>
        <topology evidence="1">Multi-pass membrane protein</topology>
    </subcellularLocation>
</comment>
<dbReference type="Pfam" id="PF00810">
    <property type="entry name" value="ER_lumen_recept"/>
    <property type="match status" value="1"/>
</dbReference>
<proteinExistence type="inferred from homology"/>
<sequence length="815" mass="91189">MGRNRSSPAKEVLIWLRKQSMKVKILISAMALLFALVALKLVVKDHNHFFVASEFVHVAGIAVLAYKLTTKNSCSGLSLKSQELTATFLAVRFVCSFYLEGDIHTLLDFATLIFTAWVIFMIRFKLKSTYIKELDNFPIKYLVVPCLILSTLIHPYTSQIYVSDPFWAFCVYLESVSVMPQLRMMQNAKMIEPFTAHYVFALGVARFFGCAHWILKFHAGSTDNKDSMARKAAEAAVESIGLGYDLTADLKLKYVKKTSKLISIPDHDYVRDIAIPGGFLVRNVPKSIKCDKGERIRFASDVLSFQQMSEQFNQELSLSGKIPPGHFNAAFEFTAGWQKDAANTKTLAFDGVFITLYNCALEKSQVMLCDHVKQAVPSSWDPPALAKFIETYGTHIIVGVKMGGKDVVYMKQQYSSALQLVEVQKKLKDMADKMLTEGTGKHRTNYDKLNKSEKIVKEHGLASIDMLHTSSYSQVEDVNFFRKRKGGEWKTSTSHSEWCQTVQSEPDVISMSFIPITSLLTGVDGSGFLTHAINLYLRFKPSIDELHQFLEFQLPKQWAPVFGELTLGPDKKPQNNASLQFSFMGPKLYVNTTPVYVGKKPVTGLRLYLEGKRGNCLAIHLQHLSSLPQSFNLEEEQSTSISDPSSERKYYEKIQWKSFSHVCTAPVESDDDLSIVTGAHFEVRDSGLKKLLFLRLHFSRLVGAKAIKEPEWDGSPALAQKSGIISTLISTRLSGAQKQAPQPAEVNINSAIYPGGPPLPSQAPKLLRFVDTTEMTRGAQDLPGYWVVSGARLVADKGKISLRVKYSLLTMILPE</sequence>
<dbReference type="GO" id="GO:0009626">
    <property type="term" value="P:plant-type hypersensitive response"/>
    <property type="evidence" value="ECO:0007669"/>
    <property type="project" value="TreeGrafter"/>
</dbReference>
<dbReference type="EMBL" id="AWUE01013910">
    <property type="protein sequence ID" value="OMP05683.1"/>
    <property type="molecule type" value="Genomic_DNA"/>
</dbReference>
<protein>
    <submittedName>
        <fullName evidence="13">ER lumen protein retaining receptor</fullName>
    </submittedName>
</protein>
<comment type="caution">
    <text evidence="13">The sequence shown here is derived from an EMBL/GenBank/DDBJ whole genome shotgun (WGS) entry which is preliminary data.</text>
</comment>
<gene>
    <name evidence="13" type="ORF">COLO4_08646</name>
</gene>
<evidence type="ECO:0000256" key="6">
    <source>
        <dbReference type="ARBA" id="ARBA00022892"/>
    </source>
</evidence>
<evidence type="ECO:0000256" key="7">
    <source>
        <dbReference type="ARBA" id="ARBA00022927"/>
    </source>
</evidence>
<keyword evidence="6" id="KW-0931">ER-Golgi transport</keyword>
<feature type="transmembrane region" description="Helical" evidence="11">
    <location>
        <begin position="194"/>
        <end position="215"/>
    </location>
</feature>
<feature type="transmembrane region" description="Helical" evidence="11">
    <location>
        <begin position="105"/>
        <end position="126"/>
    </location>
</feature>
<dbReference type="PANTHER" id="PTHR33199:SF6">
    <property type="entry name" value="MACPF DOMAIN PROTEIN"/>
    <property type="match status" value="1"/>
</dbReference>
<accession>A0A1R3KF26</accession>
<dbReference type="InterPro" id="IPR044663">
    <property type="entry name" value="CAD1/NSL1-like"/>
</dbReference>
<dbReference type="Proteomes" id="UP000187203">
    <property type="component" value="Unassembled WGS sequence"/>
</dbReference>
<evidence type="ECO:0000259" key="12">
    <source>
        <dbReference type="PROSITE" id="PS51412"/>
    </source>
</evidence>
<dbReference type="GO" id="GO:0005886">
    <property type="term" value="C:plasma membrane"/>
    <property type="evidence" value="ECO:0007669"/>
    <property type="project" value="TreeGrafter"/>
</dbReference>
<keyword evidence="4 11" id="KW-0812">Transmembrane</keyword>
<feature type="transmembrane region" description="Helical" evidence="11">
    <location>
        <begin position="21"/>
        <end position="43"/>
    </location>
</feature>
<keyword evidence="14" id="KW-1185">Reference proteome</keyword>
<evidence type="ECO:0000256" key="2">
    <source>
        <dbReference type="ARBA" id="ARBA00010120"/>
    </source>
</evidence>
<evidence type="ECO:0000256" key="1">
    <source>
        <dbReference type="ARBA" id="ARBA00004477"/>
    </source>
</evidence>
<evidence type="ECO:0000256" key="4">
    <source>
        <dbReference type="ARBA" id="ARBA00022692"/>
    </source>
</evidence>
<keyword evidence="3" id="KW-0813">Transport</keyword>
<dbReference type="GO" id="GO:0006621">
    <property type="term" value="P:protein retention in ER lumen"/>
    <property type="evidence" value="ECO:0007669"/>
    <property type="project" value="InterPro"/>
</dbReference>
<dbReference type="InterPro" id="IPR020864">
    <property type="entry name" value="MACPF"/>
</dbReference>
<reference evidence="14" key="1">
    <citation type="submission" date="2013-09" db="EMBL/GenBank/DDBJ databases">
        <title>Corchorus olitorius genome sequencing.</title>
        <authorList>
            <person name="Alam M."/>
            <person name="Haque M.S."/>
            <person name="Islam M.S."/>
            <person name="Emdad E.M."/>
            <person name="Islam M.M."/>
            <person name="Ahmed B."/>
            <person name="Halim A."/>
            <person name="Hossen Q.M.M."/>
            <person name="Hossain M.Z."/>
            <person name="Ahmed R."/>
            <person name="Khan M.M."/>
            <person name="Islam R."/>
            <person name="Rashid M.M."/>
            <person name="Khan S.A."/>
            <person name="Rahman M.S."/>
            <person name="Alam M."/>
            <person name="Yahiya A.S."/>
            <person name="Khan M.S."/>
            <person name="Azam M.S."/>
            <person name="Haque T."/>
            <person name="Lashkar M.Z.H."/>
            <person name="Akhand A.I."/>
            <person name="Morshed G."/>
            <person name="Roy S."/>
            <person name="Uddin K.S."/>
            <person name="Rabeya T."/>
            <person name="Hossain A.S."/>
            <person name="Chowdhury A."/>
            <person name="Snigdha A.R."/>
            <person name="Mortoza M.S."/>
            <person name="Matin S.A."/>
            <person name="Hoque S.M.E."/>
            <person name="Islam M.K."/>
            <person name="Roy D.K."/>
            <person name="Haider R."/>
            <person name="Moosa M.M."/>
            <person name="Elias S.M."/>
            <person name="Hasan A.M."/>
            <person name="Jahan S."/>
            <person name="Shafiuddin M."/>
            <person name="Mahmood N."/>
            <person name="Shommy N.S."/>
        </authorList>
    </citation>
    <scope>NUCLEOTIDE SEQUENCE [LARGE SCALE GENOMIC DNA]</scope>
    <source>
        <strain evidence="14">cv. O-4</strain>
    </source>
</reference>
<dbReference type="PRINTS" id="PR00660">
    <property type="entry name" value="ERLUMENR"/>
</dbReference>
<dbReference type="GO" id="GO:0016192">
    <property type="term" value="P:vesicle-mediated transport"/>
    <property type="evidence" value="ECO:0007669"/>
    <property type="project" value="UniProtKB-KW"/>
</dbReference>
<dbReference type="GO" id="GO:0005789">
    <property type="term" value="C:endoplasmic reticulum membrane"/>
    <property type="evidence" value="ECO:0007669"/>
    <property type="project" value="UniProtKB-SubCell"/>
</dbReference>
<keyword evidence="7" id="KW-0653">Protein transport</keyword>
<dbReference type="GO" id="GO:2000031">
    <property type="term" value="P:regulation of salicylic acid mediated signaling pathway"/>
    <property type="evidence" value="ECO:0007669"/>
    <property type="project" value="InterPro"/>
</dbReference>